<evidence type="ECO:0000313" key="3">
    <source>
        <dbReference type="Proteomes" id="UP001501581"/>
    </source>
</evidence>
<dbReference type="Proteomes" id="UP001501581">
    <property type="component" value="Unassembled WGS sequence"/>
</dbReference>
<keyword evidence="1" id="KW-0732">Signal</keyword>
<evidence type="ECO:0000313" key="2">
    <source>
        <dbReference type="EMBL" id="GAA1103892.1"/>
    </source>
</evidence>
<keyword evidence="3" id="KW-1185">Reference proteome</keyword>
<organism evidence="2 3">
    <name type="scientific">Nocardioides dubius</name>
    <dbReference type="NCBI Taxonomy" id="317019"/>
    <lineage>
        <taxon>Bacteria</taxon>
        <taxon>Bacillati</taxon>
        <taxon>Actinomycetota</taxon>
        <taxon>Actinomycetes</taxon>
        <taxon>Propionibacteriales</taxon>
        <taxon>Nocardioidaceae</taxon>
        <taxon>Nocardioides</taxon>
    </lineage>
</organism>
<dbReference type="PANTHER" id="PTHR33376:SF15">
    <property type="entry name" value="BLL6794 PROTEIN"/>
    <property type="match status" value="1"/>
</dbReference>
<name>A0ABP4EG92_9ACTN</name>
<dbReference type="PANTHER" id="PTHR33376">
    <property type="match status" value="1"/>
</dbReference>
<gene>
    <name evidence="2" type="ORF">GCM10009668_23650</name>
</gene>
<dbReference type="InterPro" id="IPR018389">
    <property type="entry name" value="DctP_fam"/>
</dbReference>
<dbReference type="InterPro" id="IPR038404">
    <property type="entry name" value="TRAP_DctP_sf"/>
</dbReference>
<evidence type="ECO:0008006" key="4">
    <source>
        <dbReference type="Google" id="ProtNLM"/>
    </source>
</evidence>
<dbReference type="EMBL" id="BAAALG010000009">
    <property type="protein sequence ID" value="GAA1103892.1"/>
    <property type="molecule type" value="Genomic_DNA"/>
</dbReference>
<dbReference type="NCBIfam" id="NF037995">
    <property type="entry name" value="TRAP_S1"/>
    <property type="match status" value="1"/>
</dbReference>
<dbReference type="Pfam" id="PF03480">
    <property type="entry name" value="DctP"/>
    <property type="match status" value="1"/>
</dbReference>
<protein>
    <recommendedName>
        <fullName evidence="4">C4-dicarboxylate ABC transporter substrate-binding protein</fullName>
    </recommendedName>
</protein>
<proteinExistence type="predicted"/>
<comment type="caution">
    <text evidence="2">The sequence shown here is derived from an EMBL/GenBank/DDBJ whole genome shotgun (WGS) entry which is preliminary data.</text>
</comment>
<dbReference type="Gene3D" id="3.40.190.170">
    <property type="entry name" value="Bacterial extracellular solute-binding protein, family 7"/>
    <property type="match status" value="1"/>
</dbReference>
<sequence length="411" mass="43407">MLVGAGALAGCAESGGADQSGGDGIKAGATMEEYQEAFEDIDEITLLTQTPAPKGSMTGLPQEKYYAAVEEWSGGKIKFDISYSNAVAEPTEADEALTDGRLDIASVLPIYDPSEFPANAALIDGGFISDHSAIEGVLSSNAWPNQVAFETEEIMAEFDDHGMVPLVPVYNSGANALFCSQARTSLADLKGTSVGSGGRSQSAEIEALGGAPSSVPYTELYESLQRGVVDCTVSTPTVAVLGGFLAEAPFVTIDPAAGFSVAPGALTFSKTTWETLPLVAQQLLWDRLDVFVAANVEEKIFTNNAEMADVVAKSKGSINAFEDDARAKLQAKNEELLKGIAGTDAVADGNALVESMQSANQAWQEKVEGLGLDDVEYADFGAWFAENKDSIDLSEFTTMFYDEILAEHRPS</sequence>
<evidence type="ECO:0000256" key="1">
    <source>
        <dbReference type="ARBA" id="ARBA00022729"/>
    </source>
</evidence>
<reference evidence="3" key="1">
    <citation type="journal article" date="2019" name="Int. J. Syst. Evol. Microbiol.">
        <title>The Global Catalogue of Microorganisms (GCM) 10K type strain sequencing project: providing services to taxonomists for standard genome sequencing and annotation.</title>
        <authorList>
            <consortium name="The Broad Institute Genomics Platform"/>
            <consortium name="The Broad Institute Genome Sequencing Center for Infectious Disease"/>
            <person name="Wu L."/>
            <person name="Ma J."/>
        </authorList>
    </citation>
    <scope>NUCLEOTIDE SEQUENCE [LARGE SCALE GENOMIC DNA]</scope>
    <source>
        <strain evidence="3">JCM 13008</strain>
    </source>
</reference>
<accession>A0ABP4EG92</accession>